<dbReference type="InterPro" id="IPR036537">
    <property type="entry name" value="Adaptor_Cbl_N_dom_sf"/>
</dbReference>
<dbReference type="GO" id="GO:0007166">
    <property type="term" value="P:cell surface receptor signaling pathway"/>
    <property type="evidence" value="ECO:0007669"/>
    <property type="project" value="InterPro"/>
</dbReference>
<dbReference type="AlphaFoldDB" id="A0A1Y2HTA1"/>
<evidence type="ECO:0000313" key="2">
    <source>
        <dbReference type="EMBL" id="ORZ37827.1"/>
    </source>
</evidence>
<dbReference type="OrthoDB" id="10667250at2759"/>
<dbReference type="CDD" id="cd21037">
    <property type="entry name" value="MLKL_NTD"/>
    <property type="match status" value="1"/>
</dbReference>
<dbReference type="Gene3D" id="1.20.930.20">
    <property type="entry name" value="Adaptor protein Cbl, N-terminal domain"/>
    <property type="match status" value="1"/>
</dbReference>
<comment type="caution">
    <text evidence="2">The sequence shown here is derived from an EMBL/GenBank/DDBJ whole genome shotgun (WGS) entry which is preliminary data.</text>
</comment>
<evidence type="ECO:0008006" key="4">
    <source>
        <dbReference type="Google" id="ProtNLM"/>
    </source>
</evidence>
<dbReference type="Proteomes" id="UP000193411">
    <property type="component" value="Unassembled WGS sequence"/>
</dbReference>
<feature type="compositionally biased region" description="Polar residues" evidence="1">
    <location>
        <begin position="18"/>
        <end position="30"/>
    </location>
</feature>
<dbReference type="InterPro" id="IPR059179">
    <property type="entry name" value="MLKL-like_MCAfunc"/>
</dbReference>
<protein>
    <recommendedName>
        <fullName evidence="4">EF-hand domain-containing protein</fullName>
    </recommendedName>
</protein>
<name>A0A1Y2HTA1_9FUNG</name>
<dbReference type="EMBL" id="MCFL01000011">
    <property type="protein sequence ID" value="ORZ37827.1"/>
    <property type="molecule type" value="Genomic_DNA"/>
</dbReference>
<organism evidence="2 3">
    <name type="scientific">Catenaria anguillulae PL171</name>
    <dbReference type="NCBI Taxonomy" id="765915"/>
    <lineage>
        <taxon>Eukaryota</taxon>
        <taxon>Fungi</taxon>
        <taxon>Fungi incertae sedis</taxon>
        <taxon>Blastocladiomycota</taxon>
        <taxon>Blastocladiomycetes</taxon>
        <taxon>Blastocladiales</taxon>
        <taxon>Catenariaceae</taxon>
        <taxon>Catenaria</taxon>
    </lineage>
</organism>
<feature type="region of interest" description="Disordered" evidence="1">
    <location>
        <begin position="1"/>
        <end position="87"/>
    </location>
</feature>
<feature type="compositionally biased region" description="Basic residues" evidence="1">
    <location>
        <begin position="45"/>
        <end position="59"/>
    </location>
</feature>
<accession>A0A1Y2HTA1</accession>
<reference evidence="2 3" key="1">
    <citation type="submission" date="2016-07" db="EMBL/GenBank/DDBJ databases">
        <title>Pervasive Adenine N6-methylation of Active Genes in Fungi.</title>
        <authorList>
            <consortium name="DOE Joint Genome Institute"/>
            <person name="Mondo S.J."/>
            <person name="Dannebaum R.O."/>
            <person name="Kuo R.C."/>
            <person name="Labutti K."/>
            <person name="Haridas S."/>
            <person name="Kuo A."/>
            <person name="Salamov A."/>
            <person name="Ahrendt S.R."/>
            <person name="Lipzen A."/>
            <person name="Sullivan W."/>
            <person name="Andreopoulos W.B."/>
            <person name="Clum A."/>
            <person name="Lindquist E."/>
            <person name="Daum C."/>
            <person name="Ramamoorthy G.K."/>
            <person name="Gryganskyi A."/>
            <person name="Culley D."/>
            <person name="Magnuson J.K."/>
            <person name="James T.Y."/>
            <person name="O'Malley M.A."/>
            <person name="Stajich J.E."/>
            <person name="Spatafora J.W."/>
            <person name="Visel A."/>
            <person name="Grigoriev I.V."/>
        </authorList>
    </citation>
    <scope>NUCLEOTIDE SEQUENCE [LARGE SCALE GENOMIC DNA]</scope>
    <source>
        <strain evidence="2 3">PL171</strain>
    </source>
</reference>
<sequence>MSVRIGPTQDASGRVASATLSPISPASSGGTVVGVQSPPSAPKAHIPKKKRNRAKKSKQRGSYTPPNADAIALKDRTAGADKGSSATLDGKNQGIVTKLIKAVRDVIGLKDEVQDQWERAAEDAEPALDVAAAVTGIPEIAEFFPAAAQIITGFLDAIASSVPGAQPFVMCAKLLLKYGEAYCKHDNAAGELCRRVVFVLQATANLYQKDWQVDSRAVEWVLTNLNSVIEQCCVFFKANDTRGKVAQFFYAKQTLAKIEAADKRLAHAMEDLKFILLIDSRQQSIKRAEALAHHFKNRCKEQQYRLSEAEVSIQCAIETKGGVDAVQQRPDLLAKIAEGIPGVECVTERDLQQLKISFDDCCADVKRAMTTVLDKLDKQSLSISQIDSQIKELAERGSVFKQIKCHTIRALWVKSGWGARVKVAEFMDVIMEEMRFEVETELGHLTWHGADKVARVGHVRGDETAPRRSDVQTELSRRFQYFSRVLRFMDADGSGTFSPSEVNDFFIIPEWSLLDYFRLVALYIPKYEYEQNLYHVPV</sequence>
<evidence type="ECO:0000313" key="3">
    <source>
        <dbReference type="Proteomes" id="UP000193411"/>
    </source>
</evidence>
<gene>
    <name evidence="2" type="ORF">BCR44DRAFT_73271</name>
</gene>
<evidence type="ECO:0000256" key="1">
    <source>
        <dbReference type="SAM" id="MobiDB-lite"/>
    </source>
</evidence>
<proteinExistence type="predicted"/>
<keyword evidence="3" id="KW-1185">Reference proteome</keyword>